<dbReference type="InterPro" id="IPR039005">
    <property type="entry name" value="CSPG_rpt"/>
</dbReference>
<keyword evidence="9" id="KW-1185">Reference proteome</keyword>
<gene>
    <name evidence="8" type="ORF">D9C73_008076</name>
</gene>
<evidence type="ECO:0000259" key="7">
    <source>
        <dbReference type="PROSITE" id="PS50025"/>
    </source>
</evidence>
<accession>A0A4U5UKJ1</accession>
<feature type="repeat" description="CSPG" evidence="5">
    <location>
        <begin position="1754"/>
        <end position="1853"/>
    </location>
</feature>
<evidence type="ECO:0000313" key="9">
    <source>
        <dbReference type="Proteomes" id="UP000298787"/>
    </source>
</evidence>
<feature type="repeat" description="CSPG" evidence="5">
    <location>
        <begin position="1120"/>
        <end position="1211"/>
    </location>
</feature>
<dbReference type="PANTHER" id="PTHR45739:SF13">
    <property type="entry name" value="CHONDROITIN SULFATE PROTEOGLYCAN 4"/>
    <property type="match status" value="1"/>
</dbReference>
<dbReference type="PROSITE" id="PS51854">
    <property type="entry name" value="CSPG"/>
    <property type="match status" value="9"/>
</dbReference>
<dbReference type="CDD" id="cd00110">
    <property type="entry name" value="LamG"/>
    <property type="match status" value="2"/>
</dbReference>
<proteinExistence type="predicted"/>
<evidence type="ECO:0000256" key="2">
    <source>
        <dbReference type="ARBA" id="ARBA00022737"/>
    </source>
</evidence>
<feature type="repeat" description="CSPG" evidence="5">
    <location>
        <begin position="1012"/>
        <end position="1104"/>
    </location>
</feature>
<dbReference type="Proteomes" id="UP000298787">
    <property type="component" value="Chromosome 7"/>
</dbReference>
<dbReference type="Pfam" id="PF16184">
    <property type="entry name" value="Cadherin_3"/>
    <property type="match status" value="11"/>
</dbReference>
<evidence type="ECO:0000256" key="6">
    <source>
        <dbReference type="SAM" id="MobiDB-lite"/>
    </source>
</evidence>
<evidence type="ECO:0000313" key="8">
    <source>
        <dbReference type="EMBL" id="TKS73995.1"/>
    </source>
</evidence>
<dbReference type="InterPro" id="IPR051561">
    <property type="entry name" value="FRAS1_ECM"/>
</dbReference>
<comment type="caution">
    <text evidence="4">Lacks conserved residue(s) required for the propagation of feature annotation.</text>
</comment>
<feature type="compositionally biased region" description="Polar residues" evidence="6">
    <location>
        <begin position="982"/>
        <end position="993"/>
    </location>
</feature>
<dbReference type="GO" id="GO:0009653">
    <property type="term" value="P:anatomical structure morphogenesis"/>
    <property type="evidence" value="ECO:0007669"/>
    <property type="project" value="TreeGrafter"/>
</dbReference>
<dbReference type="Pfam" id="PF02210">
    <property type="entry name" value="Laminin_G_2"/>
    <property type="match status" value="2"/>
</dbReference>
<keyword evidence="3" id="KW-0325">Glycoprotein</keyword>
<dbReference type="STRING" id="240159.A0A4U5UKJ1"/>
<feature type="domain" description="Laminin G" evidence="7">
    <location>
        <begin position="197"/>
        <end position="378"/>
    </location>
</feature>
<feature type="region of interest" description="Disordered" evidence="6">
    <location>
        <begin position="1550"/>
        <end position="1571"/>
    </location>
</feature>
<evidence type="ECO:0000256" key="1">
    <source>
        <dbReference type="ARBA" id="ARBA00022729"/>
    </source>
</evidence>
<dbReference type="PANTHER" id="PTHR45739">
    <property type="entry name" value="MATRIX PROTEIN, PUTATIVE-RELATED"/>
    <property type="match status" value="1"/>
</dbReference>
<dbReference type="SMART" id="SM00282">
    <property type="entry name" value="LamG"/>
    <property type="match status" value="2"/>
</dbReference>
<keyword evidence="2" id="KW-0677">Repeat</keyword>
<feature type="repeat" description="CSPG" evidence="5">
    <location>
        <begin position="891"/>
        <end position="985"/>
    </location>
</feature>
<feature type="repeat" description="CSPG" evidence="5">
    <location>
        <begin position="429"/>
        <end position="523"/>
    </location>
</feature>
<dbReference type="SUPFAM" id="SSF49899">
    <property type="entry name" value="Concanavalin A-like lectins/glucanases"/>
    <property type="match status" value="2"/>
</dbReference>
<evidence type="ECO:0000256" key="4">
    <source>
        <dbReference type="PROSITE-ProRule" id="PRU00122"/>
    </source>
</evidence>
<dbReference type="InterPro" id="IPR001791">
    <property type="entry name" value="Laminin_G"/>
</dbReference>
<feature type="region of interest" description="Disordered" evidence="6">
    <location>
        <begin position="2167"/>
        <end position="2219"/>
    </location>
</feature>
<feature type="repeat" description="CSPG" evidence="5">
    <location>
        <begin position="1886"/>
        <end position="1977"/>
    </location>
</feature>
<organism evidence="8 9">
    <name type="scientific">Collichthys lucidus</name>
    <name type="common">Big head croaker</name>
    <name type="synonym">Sciaena lucida</name>
    <dbReference type="NCBI Taxonomy" id="240159"/>
    <lineage>
        <taxon>Eukaryota</taxon>
        <taxon>Metazoa</taxon>
        <taxon>Chordata</taxon>
        <taxon>Craniata</taxon>
        <taxon>Vertebrata</taxon>
        <taxon>Euteleostomi</taxon>
        <taxon>Actinopterygii</taxon>
        <taxon>Neopterygii</taxon>
        <taxon>Teleostei</taxon>
        <taxon>Neoteleostei</taxon>
        <taxon>Acanthomorphata</taxon>
        <taxon>Eupercaria</taxon>
        <taxon>Sciaenidae</taxon>
        <taxon>Collichthys</taxon>
    </lineage>
</organism>
<keyword evidence="1" id="KW-0732">Signal</keyword>
<evidence type="ECO:0000256" key="3">
    <source>
        <dbReference type="ARBA" id="ARBA00023180"/>
    </source>
</evidence>
<feature type="domain" description="Laminin G" evidence="7">
    <location>
        <begin position="18"/>
        <end position="187"/>
    </location>
</feature>
<dbReference type="InterPro" id="IPR013320">
    <property type="entry name" value="ConA-like_dom_sf"/>
</dbReference>
<feature type="region of interest" description="Disordered" evidence="6">
    <location>
        <begin position="974"/>
        <end position="993"/>
    </location>
</feature>
<protein>
    <submittedName>
        <fullName evidence="8">Chondroitin sulfate proteoglycan 4</fullName>
    </submittedName>
</protein>
<feature type="repeat" description="CSPG" evidence="5">
    <location>
        <begin position="1233"/>
        <end position="1331"/>
    </location>
</feature>
<feature type="repeat" description="CSPG" evidence="5">
    <location>
        <begin position="551"/>
        <end position="644"/>
    </location>
</feature>
<dbReference type="Gene3D" id="2.60.120.200">
    <property type="match status" value="2"/>
</dbReference>
<name>A0A4U5UKJ1_COLLU</name>
<sequence>MEKRRRRRRRKGKERQQESYFGDSYCSIQAFQDVSTFQLSLRIKTSRRSGLLLLAAGMEDYLFLELQNGKVQARMNMGAGEVTLTSSQGVQLNNLLDHKISLTLQDDKLTMTIDDLFPTYVPVNDDGEELNIDQGIWLGGTGDLDTPYLSNAIPPFRGCMTQVKFESHQFDILSTAFKQCHDTKESCSSEFEAGDGEATSFSTPDSFVSFPTWSGVSGAPRVLEVLMKTTIEDALLVFHPGRESDFIAVGVVKGYLKGILDLGNGVKVLDNTQVQLDDDQWHRVKVQVGPDSFVINVDSQSSSLPLDSSQKLDLVGNLYLGGIQGKMKDVFRESGSLNHVEDIMTAESFIGCLGEIKVNQKDRSLQDALVTKDVHVKCEGEDYDYSSYYDVDATTSPTSPPVQIRYGDMDFNEQHCNPTDDTPEIFKNVGKLLDVTLMFVSEGGEGFLDLSILSPTFDLSAAGIRQSDIIFTLHNEPAYGLLDINTNTKRTKKFTLLDVANNKIKYMHDGHERHADQIMLEVTAHSSSYLPECLKTSHEYVIPVEIIPVNDIPQLGGGEITITENGRTRLSPSLIKIMDSDTRCDEFVVTVTSAPSMEVGYLENGQQPGRSISEFTCRELKDGNIYFVHRGGSSAGITLDVSDGQSVSHSTTFKLSVTTPHVTIVTNNGLLLSQGSNASIGVQNLAFLAHPRNGDIMFNITQPLIFGELRKMTRDGMYKQVTTFHQSDLDQDHLRYISTDSRDQEDVVVELIQFDVHLGQFSLWNNTFLVKIMPAQVKISKLVVFEMQASEEQTIGVTELQAEVNGKNPDPQTIKYILIKPPTLGSLQLFERELAEGDIFTQKDISDSNLSYKIRVQRAVDSVDQFQFRVFADDQYSPLYTFPINILANADAPVLTNENLVVLQGGEHTINKNYLWMQSPGHMDFVYQVTKEPKYGRLIRDSPPGQPRFEGAIRVFSNEDLQLDRLIYKHDGSKTSSDEFHFSTSDQAAESSNQQTVNGIFRISIQSKNVHAPVRVVDKVFNVARHGQRLLTTDVIQFKDEDSGFNDTQIVYAREGILSGNIVSTSNPSQSLFRFTQADLRDKKILFIHHGADRERFSLQVSDGFHKTTTLLQIQASEPYLRVVNNTIIVIDHGSTKTLNTTLLSANSNMDIRDDSEIKFQVTSPPSDGRIIVSGIEASVFTQKDLKKGVVSYEHNYESLRSKDSFSFTVQARGHSDEGTFRIKIFKQGYLSEPEVRTNEVIISYQGEHTIINQDNLKVEQADILPTEMVFTIKEPPRLGHVVKLTNSSDSTASPVLDYIHSFTQEDIDQGRILYVSASTQGNDAFTVDVSNGFTTVEDLHISVNIVPRLIPLQTFNFTVKEGLSRAITTDVINIVHPFYTSANIEFVVEESPQHGDLRYLDGDELNYFTWDEMKLGHIYYMHDSTETTEDSFTLSASAYEIERRSLPVTISVTVIPVNDEPPKLTRNTGLESSFIIRNGQHEFFLMNALFFFAKMQATRREATAALSLTMHKGVRFVHLHSPPPQYRLRNTPWCPLYSNQPRFQMAGQLQTSGAPLKRSQTSLKRSRDKRGYPVESSFADVTRPNCNLVSADSVGSAAAADFWYQSKFHKCFTEFPLQAPWSRDYTKFSQRLTSKHQHLCSLRPGTHGCPVLAGEEADITSSMLNTDDADTRAEELVYHVELLTSGIVALKESPEDEVLNFTQAQINKGEVIFIHEGEESGGFSFTVTDGEHTSPLYRFVVTARPLTITMVTQEELMVFPGLEIVQGQRKVIDDSVLDASNLLASLPEDQRDDVDVVFEVKHFPDHGRITLAGQDLPRNAPSFTQEDLTQGIVEYLHDDSGAPTDNLSFRVRLKSEGRSVGSPAESVILEEVFNISVKRRGSEPPELVTVDMLLEVFQGSMTILTKKHLNTQDEDSPPDEVHFKVTKAPSNGRLVNSFTKDPISEFTQEMINRGQVGFYSDGSLADGFIEFIISDGEHQTEPHTLHVGVLARTLLLDKAPEIKVKQGDDETLVTEEMLRATTGGPVEEDILYKITSVPKYAAVMVDRQPTSAFTQKQIKEGRVSVRFVKSTSPRDSVAFVARSRAANVSSVLNITVQPLANIAQDPLLPQGSLVQLDRKLLDATPLANKTRTSPTFTVIQQPRGARFVRQGPYNASGIYPAKMLRIPPKDSNELPGVGGSPRGTPASPHWKGNMDWPHGDAPTTTSSGSGSHGKPHVSRTQQLLVYSHPDLAILAYYLIRKNKTGKHDVQTAATKPKNGEVASTETFRKTDPVNNIPMSNMDSKDTDPELLQHCRTTNPALKKNQVLVNIHWTGKALTTKLHSAQFVDYEKDVISVVLALNTSVLADRQRLHQLSRHAVSGMQQDKPPILEMFWMHAVSTFTKHLTSVQGDHDLKMKPLCVIGASLLSN</sequence>
<dbReference type="PROSITE" id="PS50025">
    <property type="entry name" value="LAM_G_DOMAIN"/>
    <property type="match status" value="2"/>
</dbReference>
<evidence type="ECO:0000256" key="5">
    <source>
        <dbReference type="PROSITE-ProRule" id="PRU01201"/>
    </source>
</evidence>
<reference evidence="8 9" key="1">
    <citation type="submission" date="2019-01" db="EMBL/GenBank/DDBJ databases">
        <title>Genome Assembly of Collichthys lucidus.</title>
        <authorList>
            <person name="Cai M."/>
            <person name="Xiao S."/>
        </authorList>
    </citation>
    <scope>NUCLEOTIDE SEQUENCE [LARGE SCALE GENOMIC DNA]</scope>
    <source>
        <strain evidence="8">JT15FE1705JMU</strain>
        <tissue evidence="8">Muscle</tissue>
    </source>
</reference>
<dbReference type="EMBL" id="CM014084">
    <property type="protein sequence ID" value="TKS73995.1"/>
    <property type="molecule type" value="Genomic_DNA"/>
</dbReference>
<feature type="compositionally biased region" description="Polar residues" evidence="6">
    <location>
        <begin position="1550"/>
        <end position="1564"/>
    </location>
</feature>
<feature type="repeat" description="CSPG" evidence="5">
    <location>
        <begin position="1347"/>
        <end position="1438"/>
    </location>
</feature>